<gene>
    <name evidence="1" type="ORF">BPOR_1255g00020</name>
</gene>
<evidence type="ECO:0000313" key="1">
    <source>
        <dbReference type="EMBL" id="TGO81237.1"/>
    </source>
</evidence>
<proteinExistence type="predicted"/>
<keyword evidence="2" id="KW-1185">Reference proteome</keyword>
<accession>A0A4Z1KID6</accession>
<organism evidence="1 2">
    <name type="scientific">Botrytis porri</name>
    <dbReference type="NCBI Taxonomy" id="87229"/>
    <lineage>
        <taxon>Eukaryota</taxon>
        <taxon>Fungi</taxon>
        <taxon>Dikarya</taxon>
        <taxon>Ascomycota</taxon>
        <taxon>Pezizomycotina</taxon>
        <taxon>Leotiomycetes</taxon>
        <taxon>Helotiales</taxon>
        <taxon>Sclerotiniaceae</taxon>
        <taxon>Botrytis</taxon>
    </lineage>
</organism>
<reference evidence="1 2" key="1">
    <citation type="submission" date="2017-12" db="EMBL/GenBank/DDBJ databases">
        <title>Comparative genomics of Botrytis spp.</title>
        <authorList>
            <person name="Valero-Jimenez C.A."/>
            <person name="Tapia P."/>
            <person name="Veloso J."/>
            <person name="Silva-Moreno E."/>
            <person name="Staats M."/>
            <person name="Valdes J.H."/>
            <person name="Van Kan J.A.L."/>
        </authorList>
    </citation>
    <scope>NUCLEOTIDE SEQUENCE [LARGE SCALE GENOMIC DNA]</scope>
    <source>
        <strain evidence="1 2">MUCL3349</strain>
    </source>
</reference>
<name>A0A4Z1KID6_9HELO</name>
<comment type="caution">
    <text evidence="1">The sequence shown here is derived from an EMBL/GenBank/DDBJ whole genome shotgun (WGS) entry which is preliminary data.</text>
</comment>
<evidence type="ECO:0000313" key="2">
    <source>
        <dbReference type="Proteomes" id="UP000297280"/>
    </source>
</evidence>
<sequence>MLKMKIFTLSTSSFAANPRMREVATVMSLDNEDLMQPCLSDDRVWAQLAWDWTTWGNQDVTILDAAQ</sequence>
<dbReference type="Proteomes" id="UP000297280">
    <property type="component" value="Unassembled WGS sequence"/>
</dbReference>
<dbReference type="EMBL" id="PQXO01001248">
    <property type="protein sequence ID" value="TGO81237.1"/>
    <property type="molecule type" value="Genomic_DNA"/>
</dbReference>
<dbReference type="AlphaFoldDB" id="A0A4Z1KID6"/>
<protein>
    <submittedName>
        <fullName evidence="1">Uncharacterized protein</fullName>
    </submittedName>
</protein>